<evidence type="ECO:0000256" key="2">
    <source>
        <dbReference type="ARBA" id="ARBA00007079"/>
    </source>
</evidence>
<dbReference type="Pfam" id="PF00198">
    <property type="entry name" value="2-oxoacid_dh"/>
    <property type="match status" value="1"/>
</dbReference>
<dbReference type="InterPro" id="IPR004167">
    <property type="entry name" value="PSBD"/>
</dbReference>
<evidence type="ECO:0000256" key="3">
    <source>
        <dbReference type="ARBA" id="ARBA00007317"/>
    </source>
</evidence>
<dbReference type="Gene3D" id="3.30.559.10">
    <property type="entry name" value="Chloramphenicol acetyltransferase-like domain"/>
    <property type="match status" value="1"/>
</dbReference>
<dbReference type="InterPro" id="IPR001078">
    <property type="entry name" value="2-oxoacid_DH_actylTfrase"/>
</dbReference>
<keyword evidence="10 13" id="KW-0472">Membrane</keyword>
<dbReference type="InterPro" id="IPR020966">
    <property type="entry name" value="ALMT"/>
</dbReference>
<keyword evidence="8 13" id="KW-1133">Transmembrane helix</keyword>
<feature type="compositionally biased region" description="Pro residues" evidence="12">
    <location>
        <begin position="762"/>
        <end position="778"/>
    </location>
</feature>
<keyword evidence="6" id="KW-0450">Lipoyl</keyword>
<dbReference type="EMBL" id="JANQDX010000007">
    <property type="protein sequence ID" value="KAL0921566.1"/>
    <property type="molecule type" value="Genomic_DNA"/>
</dbReference>
<feature type="transmembrane region" description="Helical" evidence="13">
    <location>
        <begin position="81"/>
        <end position="101"/>
    </location>
</feature>
<evidence type="ECO:0000256" key="9">
    <source>
        <dbReference type="ARBA" id="ARBA00023065"/>
    </source>
</evidence>
<organism evidence="16 17">
    <name type="scientific">Dendrobium thyrsiflorum</name>
    <name type="common">Pinecone-like raceme dendrobium</name>
    <name type="synonym">Orchid</name>
    <dbReference type="NCBI Taxonomy" id="117978"/>
    <lineage>
        <taxon>Eukaryota</taxon>
        <taxon>Viridiplantae</taxon>
        <taxon>Streptophyta</taxon>
        <taxon>Embryophyta</taxon>
        <taxon>Tracheophyta</taxon>
        <taxon>Spermatophyta</taxon>
        <taxon>Magnoliopsida</taxon>
        <taxon>Liliopsida</taxon>
        <taxon>Asparagales</taxon>
        <taxon>Orchidaceae</taxon>
        <taxon>Epidendroideae</taxon>
        <taxon>Malaxideae</taxon>
        <taxon>Dendrobiinae</taxon>
        <taxon>Dendrobium</taxon>
    </lineage>
</organism>
<dbReference type="SUPFAM" id="SSF51230">
    <property type="entry name" value="Single hybrid motif"/>
    <property type="match status" value="1"/>
</dbReference>
<keyword evidence="11" id="KW-0407">Ion channel</keyword>
<dbReference type="GO" id="GO:0034220">
    <property type="term" value="P:monoatomic ion transmembrane transport"/>
    <property type="evidence" value="ECO:0007669"/>
    <property type="project" value="UniProtKB-KW"/>
</dbReference>
<evidence type="ECO:0000256" key="7">
    <source>
        <dbReference type="ARBA" id="ARBA00022946"/>
    </source>
</evidence>
<comment type="subcellular location">
    <subcellularLocation>
        <location evidence="1">Membrane</location>
        <topology evidence="1">Multi-pass membrane protein</topology>
    </subcellularLocation>
</comment>
<dbReference type="PROSITE" id="PS50968">
    <property type="entry name" value="BIOTINYL_LIPOYL"/>
    <property type="match status" value="1"/>
</dbReference>
<feature type="transmembrane region" description="Helical" evidence="13">
    <location>
        <begin position="1088"/>
        <end position="1109"/>
    </location>
</feature>
<dbReference type="PROSITE" id="PS00189">
    <property type="entry name" value="LIPOYL"/>
    <property type="match status" value="1"/>
</dbReference>
<evidence type="ECO:0000256" key="4">
    <source>
        <dbReference type="ARBA" id="ARBA00022448"/>
    </source>
</evidence>
<feature type="domain" description="Peripheral subunit-binding (PSBD)" evidence="15">
    <location>
        <begin position="789"/>
        <end position="826"/>
    </location>
</feature>
<evidence type="ECO:0008006" key="18">
    <source>
        <dbReference type="Google" id="ProtNLM"/>
    </source>
</evidence>
<dbReference type="AlphaFoldDB" id="A0ABD0VG36"/>
<reference evidence="16 17" key="1">
    <citation type="journal article" date="2024" name="Plant Biotechnol. J.">
        <title>Dendrobium thyrsiflorum genome and its molecular insights into genes involved in important horticultural traits.</title>
        <authorList>
            <person name="Chen B."/>
            <person name="Wang J.Y."/>
            <person name="Zheng P.J."/>
            <person name="Li K.L."/>
            <person name="Liang Y.M."/>
            <person name="Chen X.F."/>
            <person name="Zhang C."/>
            <person name="Zhao X."/>
            <person name="He X."/>
            <person name="Zhang G.Q."/>
            <person name="Liu Z.J."/>
            <person name="Xu Q."/>
        </authorList>
    </citation>
    <scope>NUCLEOTIDE SEQUENCE [LARGE SCALE GENOMIC DNA]</scope>
    <source>
        <strain evidence="16">GZMU011</strain>
    </source>
</reference>
<keyword evidence="7" id="KW-0809">Transit peptide</keyword>
<comment type="similarity">
    <text evidence="2">Belongs to the aromatic acid exporter (TC 2.A.85) family.</text>
</comment>
<feature type="transmembrane region" description="Helical" evidence="13">
    <location>
        <begin position="190"/>
        <end position="208"/>
    </location>
</feature>
<evidence type="ECO:0000256" key="8">
    <source>
        <dbReference type="ARBA" id="ARBA00022989"/>
    </source>
</evidence>
<dbReference type="Gene3D" id="2.40.50.100">
    <property type="match status" value="1"/>
</dbReference>
<evidence type="ECO:0000256" key="6">
    <source>
        <dbReference type="ARBA" id="ARBA00022823"/>
    </source>
</evidence>
<evidence type="ECO:0000256" key="11">
    <source>
        <dbReference type="ARBA" id="ARBA00023303"/>
    </source>
</evidence>
<dbReference type="Proteomes" id="UP001552299">
    <property type="component" value="Unassembled WGS sequence"/>
</dbReference>
<evidence type="ECO:0000256" key="12">
    <source>
        <dbReference type="SAM" id="MobiDB-lite"/>
    </source>
</evidence>
<keyword evidence="9" id="KW-0406">Ion transport</keyword>
<dbReference type="SUPFAM" id="SSF52777">
    <property type="entry name" value="CoA-dependent acyltransferases"/>
    <property type="match status" value="1"/>
</dbReference>
<dbReference type="Pfam" id="PF11744">
    <property type="entry name" value="ALMT"/>
    <property type="match status" value="1"/>
</dbReference>
<dbReference type="Pfam" id="PF02817">
    <property type="entry name" value="E3_binding"/>
    <property type="match status" value="1"/>
</dbReference>
<dbReference type="PANTHER" id="PTHR31086">
    <property type="entry name" value="ALUMINUM-ACTIVATED MALATE TRANSPORTER 10"/>
    <property type="match status" value="1"/>
</dbReference>
<evidence type="ECO:0000256" key="1">
    <source>
        <dbReference type="ARBA" id="ARBA00004141"/>
    </source>
</evidence>
<evidence type="ECO:0000313" key="17">
    <source>
        <dbReference type="Proteomes" id="UP001552299"/>
    </source>
</evidence>
<dbReference type="GO" id="GO:0016020">
    <property type="term" value="C:membrane"/>
    <property type="evidence" value="ECO:0007669"/>
    <property type="project" value="UniProtKB-SubCell"/>
</dbReference>
<evidence type="ECO:0000256" key="5">
    <source>
        <dbReference type="ARBA" id="ARBA00022692"/>
    </source>
</evidence>
<dbReference type="SUPFAM" id="SSF47005">
    <property type="entry name" value="Peripheral subunit-binding domain of 2-oxo acid dehydrogenase complex"/>
    <property type="match status" value="1"/>
</dbReference>
<comment type="similarity">
    <text evidence="3">Belongs to the 2-oxoacid dehydrogenase family.</text>
</comment>
<dbReference type="Gene3D" id="4.10.320.10">
    <property type="entry name" value="E3-binding domain"/>
    <property type="match status" value="1"/>
</dbReference>
<evidence type="ECO:0000259" key="14">
    <source>
        <dbReference type="PROSITE" id="PS50968"/>
    </source>
</evidence>
<accession>A0ABD0VG36</accession>
<comment type="caution">
    <text evidence="16">The sequence shown here is derived from an EMBL/GenBank/DDBJ whole genome shotgun (WGS) entry which is preliminary data.</text>
</comment>
<feature type="transmembrane region" description="Helical" evidence="13">
    <location>
        <begin position="138"/>
        <end position="157"/>
    </location>
</feature>
<name>A0ABD0VG36_DENTH</name>
<dbReference type="FunFam" id="2.40.50.100:FF:000010">
    <property type="entry name" value="Acetyltransferase component of pyruvate dehydrogenase complex"/>
    <property type="match status" value="1"/>
</dbReference>
<keyword evidence="4" id="KW-0813">Transport</keyword>
<keyword evidence="17" id="KW-1185">Reference proteome</keyword>
<evidence type="ECO:0000313" key="16">
    <source>
        <dbReference type="EMBL" id="KAL0921566.1"/>
    </source>
</evidence>
<proteinExistence type="inferred from homology"/>
<gene>
    <name evidence="16" type="ORF">M5K25_008651</name>
</gene>
<dbReference type="InterPro" id="IPR000089">
    <property type="entry name" value="Biotin_lipoyl"/>
</dbReference>
<dbReference type="InterPro" id="IPR036625">
    <property type="entry name" value="E3-bd_dom_sf"/>
</dbReference>
<keyword evidence="5 13" id="KW-0812">Transmembrane</keyword>
<protein>
    <recommendedName>
        <fullName evidence="18">Dihydrolipoamide acetyltransferase component of pyruvate dehydrogenase complex</fullName>
    </recommendedName>
</protein>
<evidence type="ECO:0000256" key="13">
    <source>
        <dbReference type="SAM" id="Phobius"/>
    </source>
</evidence>
<dbReference type="InterPro" id="IPR003016">
    <property type="entry name" value="2-oxoA_DH_lipoyl-BS"/>
</dbReference>
<sequence>MVAPPPRLGSFRYHFEQKSKERLPLLSNLKGVDWDDLDGDDDGKSRGCLHGLRHGIGWFWAQVRMAAGVGLEFARSDLRKVVFAAKMGLALALITFLIYLKEPFQDLSTHCVWAILTVVVVFEFSIGSTLSKGLNRGLGTLSAGGLALGVAELSTMAGKWEELVIIVSIFIIGFWATFAKLYPTMKPYEYGFRVFLLTFCYILVSGLRTGEFVHTAVSRFLLIALGAAVGLGVNICIYPIWAGEDLHNLVVKNFMGVAQSLEGCVNGYLNCVEYERVPSKILTYQASDDPLYSGYRTAVEATAQEDSLLGFAIWEPPHGPYKMFRYPWRSYVKVSGALRHCAFMVMALHGCILSEIQAPPEMRQIFRNDLQRVGIEGAKVLRELGNKVKSMTKLSSTDILLNIHEAAEELQKKIDRRSYLLVNAELWEIGKRPEGLEEDLDGVSFTERLRKPLAIKSQSETVLDLRSLHLSKSWDIHNNTGFNPSSQVPTGFPEALLKQQISWPARSLHIDEVVHEEESRTYESASALSLSTFASLLIEFVARLQNVVNAFEELSDMAKFKEPVNEPNADSSSGLWTSIKSAISSPFITVFHSLLFIILISLPLDLSSMALPFATSSSATAGPGNPLLSFSSSISPSIPALPSRCLLPRRSHSRTATVRAKIREIFMPALSSTMTEGKIVSWIKSEGDRISKGESVVVVESDKADMDVETFYDGILAAIVVPEGEVALVGAPIGLLAESEDEVALAKAKAQSPAQSRTAAVSPPPPSPVAAAPVPSPLTVPAEGPRKLVATPYAKKLAKQHKVDIGSVTGTGPFGRVTPQDVELAAGIHPKKPSPTPAAVPPPVSKAAAVTPVAEKAAAPAALPPIPGSTVVPFTTMQAAVSKNMVESLTVPTFRVGYPVITNALDALYEKVKSKGVTMTVLLAKAAAMALAQHPVVNASCKDGKSFSYNSNINIAVAVAIDGGLITPVLQDADKLDIYLLSQKWKELVSKARSKQLQPKEYNSGTFTLSNLGMFGVDRFDAILPPGQGAIMAVGASKPTVVAGADGFFTVKNKMLVNVTADHRIIYGADLAAFLQTFSKIIENSDNLTLYAAENFNFFPILIFFYYVFYVENETS</sequence>
<feature type="region of interest" description="Disordered" evidence="12">
    <location>
        <begin position="747"/>
        <end position="784"/>
    </location>
</feature>
<feature type="transmembrane region" description="Helical" evidence="13">
    <location>
        <begin position="107"/>
        <end position="126"/>
    </location>
</feature>
<dbReference type="CDD" id="cd06849">
    <property type="entry name" value="lipoyl_domain"/>
    <property type="match status" value="1"/>
</dbReference>
<feature type="domain" description="Lipoyl-binding" evidence="14">
    <location>
        <begin position="662"/>
        <end position="737"/>
    </location>
</feature>
<dbReference type="PROSITE" id="PS51826">
    <property type="entry name" value="PSBD"/>
    <property type="match status" value="1"/>
</dbReference>
<dbReference type="InterPro" id="IPR023213">
    <property type="entry name" value="CAT-like_dom_sf"/>
</dbReference>
<evidence type="ECO:0000259" key="15">
    <source>
        <dbReference type="PROSITE" id="PS51826"/>
    </source>
</evidence>
<dbReference type="InterPro" id="IPR011053">
    <property type="entry name" value="Single_hybrid_motif"/>
</dbReference>
<evidence type="ECO:0000256" key="10">
    <source>
        <dbReference type="ARBA" id="ARBA00023136"/>
    </source>
</evidence>
<dbReference type="Pfam" id="PF00364">
    <property type="entry name" value="Biotin_lipoyl"/>
    <property type="match status" value="1"/>
</dbReference>
<feature type="transmembrane region" description="Helical" evidence="13">
    <location>
        <begin position="220"/>
        <end position="241"/>
    </location>
</feature>
<feature type="transmembrane region" description="Helical" evidence="13">
    <location>
        <begin position="163"/>
        <end position="183"/>
    </location>
</feature>